<dbReference type="PANTHER" id="PTHR10775">
    <property type="entry name" value="OS08G0208400 PROTEIN"/>
    <property type="match status" value="1"/>
</dbReference>
<name>A0AAW2SV62_9LAMI</name>
<protein>
    <recommendedName>
        <fullName evidence="2">DUF4218 domain-containing protein</fullName>
    </recommendedName>
</protein>
<organism evidence="3">
    <name type="scientific">Sesamum calycinum</name>
    <dbReference type="NCBI Taxonomy" id="2727403"/>
    <lineage>
        <taxon>Eukaryota</taxon>
        <taxon>Viridiplantae</taxon>
        <taxon>Streptophyta</taxon>
        <taxon>Embryophyta</taxon>
        <taxon>Tracheophyta</taxon>
        <taxon>Spermatophyta</taxon>
        <taxon>Magnoliopsida</taxon>
        <taxon>eudicotyledons</taxon>
        <taxon>Gunneridae</taxon>
        <taxon>Pentapetalae</taxon>
        <taxon>asterids</taxon>
        <taxon>lamiids</taxon>
        <taxon>Lamiales</taxon>
        <taxon>Pedaliaceae</taxon>
        <taxon>Sesamum</taxon>
    </lineage>
</organism>
<dbReference type="Pfam" id="PF13960">
    <property type="entry name" value="DUF4218"/>
    <property type="match status" value="1"/>
</dbReference>
<feature type="domain" description="DUF4218" evidence="2">
    <location>
        <begin position="393"/>
        <end position="454"/>
    </location>
</feature>
<gene>
    <name evidence="3" type="ORF">Scaly_0053600</name>
</gene>
<proteinExistence type="predicted"/>
<evidence type="ECO:0000259" key="2">
    <source>
        <dbReference type="Pfam" id="PF13960"/>
    </source>
</evidence>
<sequence>MSSNDRGGNYFDVVNAADQPLYSGSENHSQLSAVARLVNIKSEHNLPQSCYDEISQLIGELLPRDHTLPKDYYSTKKLIRELGLPVEKIDACKAGCMLFWKDDKHLEFCKFCGHARYKPIKGQKPHRKRSAYATLRYLPITPRLQRLYANTAEHMSWHATHETENGVMCHPSDAEAWKYFDDTHPNFAIKPVMFVLAFVLMVLPLMDNMANHILVGQLLLRHTTFLQGCPLIEELVQLWQVGHPYRRNKKAFTKGRVEKNEAPPRSNGEEVWHSVRYFKSAIEDPVSYLMVMELSTSGQKEGKTKDNLNARKDVEIICDRPEIANSGDRLGKMTKAVYTLDRDQKRKNFEWIKALRFPDGYTSNLGRCIDLNELKLHGMKSHDCHVFMERLIPTAFREMLPEFVWNALTEKKVKNKAAIEASICEAYIVEEISTFTTHYFEPDVVCKKRRPGRNDDGLNNKKIQHMSIFNHLGRPHGASKMRTKARRTVESRRIETAFQEDEVEFVQIVTTENEIQPLHDINVIANDIEEEEEEEEDSSDEDEQEEEEDSSDEDEDDDDDYY</sequence>
<feature type="region of interest" description="Disordered" evidence="1">
    <location>
        <begin position="522"/>
        <end position="562"/>
    </location>
</feature>
<feature type="compositionally biased region" description="Acidic residues" evidence="1">
    <location>
        <begin position="527"/>
        <end position="562"/>
    </location>
</feature>
<dbReference type="EMBL" id="JACGWM010000001">
    <property type="protein sequence ID" value="KAL0396052.1"/>
    <property type="molecule type" value="Genomic_DNA"/>
</dbReference>
<accession>A0AAW2SV62</accession>
<evidence type="ECO:0000256" key="1">
    <source>
        <dbReference type="SAM" id="MobiDB-lite"/>
    </source>
</evidence>
<dbReference type="PANTHER" id="PTHR10775:SF193">
    <property type="entry name" value="DUF4216 DOMAIN-CONTAINING PROTEIN"/>
    <property type="match status" value="1"/>
</dbReference>
<evidence type="ECO:0000313" key="3">
    <source>
        <dbReference type="EMBL" id="KAL0396052.1"/>
    </source>
</evidence>
<reference evidence="3" key="2">
    <citation type="journal article" date="2024" name="Plant">
        <title>Genomic evolution and insights into agronomic trait innovations of Sesamum species.</title>
        <authorList>
            <person name="Miao H."/>
            <person name="Wang L."/>
            <person name="Qu L."/>
            <person name="Liu H."/>
            <person name="Sun Y."/>
            <person name="Le M."/>
            <person name="Wang Q."/>
            <person name="Wei S."/>
            <person name="Zheng Y."/>
            <person name="Lin W."/>
            <person name="Duan Y."/>
            <person name="Cao H."/>
            <person name="Xiong S."/>
            <person name="Wang X."/>
            <person name="Wei L."/>
            <person name="Li C."/>
            <person name="Ma Q."/>
            <person name="Ju M."/>
            <person name="Zhao R."/>
            <person name="Li G."/>
            <person name="Mu C."/>
            <person name="Tian Q."/>
            <person name="Mei H."/>
            <person name="Zhang T."/>
            <person name="Gao T."/>
            <person name="Zhang H."/>
        </authorList>
    </citation>
    <scope>NUCLEOTIDE SEQUENCE</scope>
    <source>
        <strain evidence="3">KEN8</strain>
    </source>
</reference>
<comment type="caution">
    <text evidence="3">The sequence shown here is derived from an EMBL/GenBank/DDBJ whole genome shotgun (WGS) entry which is preliminary data.</text>
</comment>
<reference evidence="3" key="1">
    <citation type="submission" date="2020-06" db="EMBL/GenBank/DDBJ databases">
        <authorList>
            <person name="Li T."/>
            <person name="Hu X."/>
            <person name="Zhang T."/>
            <person name="Song X."/>
            <person name="Zhang H."/>
            <person name="Dai N."/>
            <person name="Sheng W."/>
            <person name="Hou X."/>
            <person name="Wei L."/>
        </authorList>
    </citation>
    <scope>NUCLEOTIDE SEQUENCE</scope>
    <source>
        <strain evidence="3">KEN8</strain>
        <tissue evidence="3">Leaf</tissue>
    </source>
</reference>
<dbReference type="AlphaFoldDB" id="A0AAW2SV62"/>
<dbReference type="InterPro" id="IPR025452">
    <property type="entry name" value="DUF4218"/>
</dbReference>